<gene>
    <name evidence="1" type="ORF">J4H92_12350</name>
</gene>
<sequence length="209" mass="22697">MVPRLAFRLPGTWWSLDLESPARVESSAKRVAAEVFGRADEHVAERRKMQAQLLEAATLAREGGAQAMMIQSELAPGTPLSTSLVTYEDDRLRMSPTVGTAASAVLGTLEKALETMDPEQFAVATRKENRHGDVLRTHAVVEGNQAEGGEVFTSRRIDAKYWCPVPGTKQLLLVVLSSPLGDIEHAMLSYFDAVISAAYFEAPGQDTPA</sequence>
<proteinExistence type="predicted"/>
<reference evidence="1" key="1">
    <citation type="submission" date="2021-03" db="EMBL/GenBank/DDBJ databases">
        <title>Leucobacter chromiisoli sp. nov., isolated from chromium-containing soil of chemical plant.</title>
        <authorList>
            <person name="Xu Z."/>
        </authorList>
    </citation>
    <scope>NUCLEOTIDE SEQUENCE</scope>
    <source>
        <strain evidence="1">S27</strain>
    </source>
</reference>
<name>A0A939MQG6_9MICO</name>
<accession>A0A939MQG6</accession>
<evidence type="ECO:0000313" key="2">
    <source>
        <dbReference type="Proteomes" id="UP000664382"/>
    </source>
</evidence>
<dbReference type="EMBL" id="JAGDYM010000014">
    <property type="protein sequence ID" value="MBO1902736.1"/>
    <property type="molecule type" value="Genomic_DNA"/>
</dbReference>
<keyword evidence="2" id="KW-1185">Reference proteome</keyword>
<organism evidence="1 2">
    <name type="scientific">Leucobacter weissii</name>
    <dbReference type="NCBI Taxonomy" id="1983706"/>
    <lineage>
        <taxon>Bacteria</taxon>
        <taxon>Bacillati</taxon>
        <taxon>Actinomycetota</taxon>
        <taxon>Actinomycetes</taxon>
        <taxon>Micrococcales</taxon>
        <taxon>Microbacteriaceae</taxon>
        <taxon>Leucobacter</taxon>
    </lineage>
</organism>
<dbReference type="Proteomes" id="UP000664382">
    <property type="component" value="Unassembled WGS sequence"/>
</dbReference>
<comment type="caution">
    <text evidence="1">The sequence shown here is derived from an EMBL/GenBank/DDBJ whole genome shotgun (WGS) entry which is preliminary data.</text>
</comment>
<dbReference type="RefSeq" id="WP_208098499.1">
    <property type="nucleotide sequence ID" value="NZ_JAGDYM010000014.1"/>
</dbReference>
<evidence type="ECO:0000313" key="1">
    <source>
        <dbReference type="EMBL" id="MBO1902736.1"/>
    </source>
</evidence>
<protein>
    <submittedName>
        <fullName evidence="1">Uncharacterized protein</fullName>
    </submittedName>
</protein>
<dbReference type="AlphaFoldDB" id="A0A939MQG6"/>